<accession>A0A0V0YZR0</accession>
<name>A0A0V0YZR0_9BILA</name>
<dbReference type="EMBL" id="JYDQ01001150">
    <property type="protein sequence ID" value="KRY05710.1"/>
    <property type="molecule type" value="Genomic_DNA"/>
</dbReference>
<dbReference type="AlphaFoldDB" id="A0A0V0YZR0"/>
<gene>
    <name evidence="1" type="ORF">T12_13318</name>
</gene>
<comment type="caution">
    <text evidence="1">The sequence shown here is derived from an EMBL/GenBank/DDBJ whole genome shotgun (WGS) entry which is preliminary data.</text>
</comment>
<evidence type="ECO:0000313" key="2">
    <source>
        <dbReference type="Proteomes" id="UP000054783"/>
    </source>
</evidence>
<keyword evidence="2" id="KW-1185">Reference proteome</keyword>
<sequence>MEFSKCSIESLLAHAGSYLQTRLVVAIRREAWIEMARFRSARWSLF</sequence>
<proteinExistence type="predicted"/>
<protein>
    <submittedName>
        <fullName evidence="1">Uncharacterized protein</fullName>
    </submittedName>
</protein>
<dbReference type="Proteomes" id="UP000054783">
    <property type="component" value="Unassembled WGS sequence"/>
</dbReference>
<evidence type="ECO:0000313" key="1">
    <source>
        <dbReference type="EMBL" id="KRY05710.1"/>
    </source>
</evidence>
<reference evidence="1 2" key="1">
    <citation type="submission" date="2015-01" db="EMBL/GenBank/DDBJ databases">
        <title>Evolution of Trichinella species and genotypes.</title>
        <authorList>
            <person name="Korhonen P.K."/>
            <person name="Edoardo P."/>
            <person name="Giuseppe L.R."/>
            <person name="Gasser R.B."/>
        </authorList>
    </citation>
    <scope>NUCLEOTIDE SEQUENCE [LARGE SCALE GENOMIC DNA]</scope>
    <source>
        <strain evidence="1">ISS2496</strain>
    </source>
</reference>
<organism evidence="1 2">
    <name type="scientific">Trichinella patagoniensis</name>
    <dbReference type="NCBI Taxonomy" id="990121"/>
    <lineage>
        <taxon>Eukaryota</taxon>
        <taxon>Metazoa</taxon>
        <taxon>Ecdysozoa</taxon>
        <taxon>Nematoda</taxon>
        <taxon>Enoplea</taxon>
        <taxon>Dorylaimia</taxon>
        <taxon>Trichinellida</taxon>
        <taxon>Trichinellidae</taxon>
        <taxon>Trichinella</taxon>
    </lineage>
</organism>